<dbReference type="EMBL" id="BMAU01021206">
    <property type="protein sequence ID" value="GFX99129.1"/>
    <property type="molecule type" value="Genomic_DNA"/>
</dbReference>
<dbReference type="AlphaFoldDB" id="A0A8X6RUJ2"/>
<gene>
    <name evidence="1" type="ORF">TNCV_2493101</name>
</gene>
<evidence type="ECO:0000313" key="1">
    <source>
        <dbReference type="EMBL" id="GFX99129.1"/>
    </source>
</evidence>
<accession>A0A8X6RUJ2</accession>
<evidence type="ECO:0000313" key="2">
    <source>
        <dbReference type="Proteomes" id="UP000887159"/>
    </source>
</evidence>
<name>A0A8X6RUJ2_TRICX</name>
<sequence length="88" mass="9601">MPREDTIQLQTTMSSPGFEPRPYGTAVSVANQCTGWAIRTLLNLTSGVTENIRASMQSQVLGPKPYLTKDFILGVNQTLSPLETWASS</sequence>
<proteinExistence type="predicted"/>
<keyword evidence="2" id="KW-1185">Reference proteome</keyword>
<reference evidence="1" key="1">
    <citation type="submission" date="2020-08" db="EMBL/GenBank/DDBJ databases">
        <title>Multicomponent nature underlies the extraordinary mechanical properties of spider dragline silk.</title>
        <authorList>
            <person name="Kono N."/>
            <person name="Nakamura H."/>
            <person name="Mori M."/>
            <person name="Yoshida Y."/>
            <person name="Ohtoshi R."/>
            <person name="Malay A.D."/>
            <person name="Moran D.A.P."/>
            <person name="Tomita M."/>
            <person name="Numata K."/>
            <person name="Arakawa K."/>
        </authorList>
    </citation>
    <scope>NUCLEOTIDE SEQUENCE</scope>
</reference>
<protein>
    <submittedName>
        <fullName evidence="1">Uncharacterized protein</fullName>
    </submittedName>
</protein>
<dbReference type="Proteomes" id="UP000887159">
    <property type="component" value="Unassembled WGS sequence"/>
</dbReference>
<organism evidence="1 2">
    <name type="scientific">Trichonephila clavipes</name>
    <name type="common">Golden silk orbweaver</name>
    <name type="synonym">Nephila clavipes</name>
    <dbReference type="NCBI Taxonomy" id="2585209"/>
    <lineage>
        <taxon>Eukaryota</taxon>
        <taxon>Metazoa</taxon>
        <taxon>Ecdysozoa</taxon>
        <taxon>Arthropoda</taxon>
        <taxon>Chelicerata</taxon>
        <taxon>Arachnida</taxon>
        <taxon>Araneae</taxon>
        <taxon>Araneomorphae</taxon>
        <taxon>Entelegynae</taxon>
        <taxon>Araneoidea</taxon>
        <taxon>Nephilidae</taxon>
        <taxon>Trichonephila</taxon>
    </lineage>
</organism>
<comment type="caution">
    <text evidence="1">The sequence shown here is derived from an EMBL/GenBank/DDBJ whole genome shotgun (WGS) entry which is preliminary data.</text>
</comment>